<dbReference type="PRINTS" id="PR00421">
    <property type="entry name" value="THIOREDOXIN"/>
</dbReference>
<feature type="active site" description="Nucleophile" evidence="8">
    <location>
        <position position="31"/>
    </location>
</feature>
<evidence type="ECO:0000256" key="3">
    <source>
        <dbReference type="ARBA" id="ARBA00022982"/>
    </source>
</evidence>
<dbReference type="Proteomes" id="UP000176682">
    <property type="component" value="Unassembled WGS sequence"/>
</dbReference>
<evidence type="ECO:0000256" key="2">
    <source>
        <dbReference type="ARBA" id="ARBA00022448"/>
    </source>
</evidence>
<evidence type="ECO:0000313" key="12">
    <source>
        <dbReference type="Proteomes" id="UP000176682"/>
    </source>
</evidence>
<dbReference type="FunFam" id="3.40.30.10:FF:000001">
    <property type="entry name" value="Thioredoxin"/>
    <property type="match status" value="1"/>
</dbReference>
<evidence type="ECO:0000259" key="10">
    <source>
        <dbReference type="PROSITE" id="PS51352"/>
    </source>
</evidence>
<dbReference type="SUPFAM" id="SSF52833">
    <property type="entry name" value="Thioredoxin-like"/>
    <property type="match status" value="1"/>
</dbReference>
<organism evidence="11 12">
    <name type="scientific">Candidatus Collierbacteria bacterium RIFOXYB1_FULL_49_13</name>
    <dbReference type="NCBI Taxonomy" id="1817728"/>
    <lineage>
        <taxon>Bacteria</taxon>
        <taxon>Candidatus Collieribacteriota</taxon>
    </lineage>
</organism>
<evidence type="ECO:0000256" key="4">
    <source>
        <dbReference type="ARBA" id="ARBA00023157"/>
    </source>
</evidence>
<evidence type="ECO:0000256" key="9">
    <source>
        <dbReference type="PIRSR" id="PIRSR000077-4"/>
    </source>
</evidence>
<dbReference type="NCBIfam" id="TIGR01068">
    <property type="entry name" value="thioredoxin"/>
    <property type="match status" value="1"/>
</dbReference>
<accession>A0A1F5FKN9</accession>
<proteinExistence type="inferred from homology"/>
<keyword evidence="5 9" id="KW-0676">Redox-active center</keyword>
<dbReference type="InterPro" id="IPR013766">
    <property type="entry name" value="Thioredoxin_domain"/>
</dbReference>
<dbReference type="InterPro" id="IPR005746">
    <property type="entry name" value="Thioredoxin"/>
</dbReference>
<gene>
    <name evidence="11" type="ORF">A2368_03030</name>
</gene>
<evidence type="ECO:0000256" key="6">
    <source>
        <dbReference type="NCBIfam" id="TIGR01068"/>
    </source>
</evidence>
<dbReference type="GO" id="GO:0015035">
    <property type="term" value="F:protein-disulfide reductase activity"/>
    <property type="evidence" value="ECO:0007669"/>
    <property type="project" value="UniProtKB-UniRule"/>
</dbReference>
<dbReference type="Pfam" id="PF00085">
    <property type="entry name" value="Thioredoxin"/>
    <property type="match status" value="1"/>
</dbReference>
<dbReference type="EMBL" id="MFAM01000002">
    <property type="protein sequence ID" value="OGD80150.1"/>
    <property type="molecule type" value="Genomic_DNA"/>
</dbReference>
<dbReference type="PANTHER" id="PTHR45663:SF11">
    <property type="entry name" value="GEO12009P1"/>
    <property type="match status" value="1"/>
</dbReference>
<comment type="caution">
    <text evidence="11">The sequence shown here is derived from an EMBL/GenBank/DDBJ whole genome shotgun (WGS) entry which is preliminary data.</text>
</comment>
<feature type="site" description="Deprotonates C-terminal active site Cys" evidence="8">
    <location>
        <position position="25"/>
    </location>
</feature>
<dbReference type="AlphaFoldDB" id="A0A1F5FKN9"/>
<dbReference type="PROSITE" id="PS51352">
    <property type="entry name" value="THIOREDOXIN_2"/>
    <property type="match status" value="1"/>
</dbReference>
<comment type="similarity">
    <text evidence="1 7">Belongs to the thioredoxin family.</text>
</comment>
<dbReference type="PIRSF" id="PIRSF000077">
    <property type="entry name" value="Thioredoxin"/>
    <property type="match status" value="1"/>
</dbReference>
<dbReference type="CDD" id="cd02947">
    <property type="entry name" value="TRX_family"/>
    <property type="match status" value="1"/>
</dbReference>
<dbReference type="Gene3D" id="3.40.30.10">
    <property type="entry name" value="Glutaredoxin"/>
    <property type="match status" value="1"/>
</dbReference>
<keyword evidence="3" id="KW-0249">Electron transport</keyword>
<evidence type="ECO:0000256" key="8">
    <source>
        <dbReference type="PIRSR" id="PIRSR000077-1"/>
    </source>
</evidence>
<dbReference type="GO" id="GO:0045454">
    <property type="term" value="P:cell redox homeostasis"/>
    <property type="evidence" value="ECO:0007669"/>
    <property type="project" value="TreeGrafter"/>
</dbReference>
<reference evidence="11 12" key="1">
    <citation type="journal article" date="2016" name="Nat. Commun.">
        <title>Thousands of microbial genomes shed light on interconnected biogeochemical processes in an aquifer system.</title>
        <authorList>
            <person name="Anantharaman K."/>
            <person name="Brown C.T."/>
            <person name="Hug L.A."/>
            <person name="Sharon I."/>
            <person name="Castelle C.J."/>
            <person name="Probst A.J."/>
            <person name="Thomas B.C."/>
            <person name="Singh A."/>
            <person name="Wilkins M.J."/>
            <person name="Karaoz U."/>
            <person name="Brodie E.L."/>
            <person name="Williams K.H."/>
            <person name="Hubbard S.S."/>
            <person name="Banfield J.F."/>
        </authorList>
    </citation>
    <scope>NUCLEOTIDE SEQUENCE [LARGE SCALE GENOMIC DNA]</scope>
</reference>
<evidence type="ECO:0000256" key="5">
    <source>
        <dbReference type="ARBA" id="ARBA00023284"/>
    </source>
</evidence>
<keyword evidence="4 9" id="KW-1015">Disulfide bond</keyword>
<evidence type="ECO:0000256" key="7">
    <source>
        <dbReference type="PIRNR" id="PIRNR000077"/>
    </source>
</evidence>
<feature type="disulfide bond" description="Redox-active" evidence="9">
    <location>
        <begin position="31"/>
        <end position="34"/>
    </location>
</feature>
<name>A0A1F5FKN9_9BACT</name>
<evidence type="ECO:0000313" key="11">
    <source>
        <dbReference type="EMBL" id="OGD80150.1"/>
    </source>
</evidence>
<dbReference type="PANTHER" id="PTHR45663">
    <property type="entry name" value="GEO12009P1"/>
    <property type="match status" value="1"/>
</dbReference>
<evidence type="ECO:0000256" key="1">
    <source>
        <dbReference type="ARBA" id="ARBA00008987"/>
    </source>
</evidence>
<keyword evidence="2" id="KW-0813">Transport</keyword>
<protein>
    <recommendedName>
        <fullName evidence="6 7">Thioredoxin</fullName>
    </recommendedName>
</protein>
<sequence length="108" mass="11807">MAVQVFTDADFEQKVLKSDKPVLVDFFAEWCGPCRMAAPIVEELAGVYKGKVEVGKLDVDASPTTAGQFGVMSIPTVIVFRDGKEVDRKVGFGGKAMYEEMIKKVVSQ</sequence>
<feature type="site" description="Contributes to redox potential value" evidence="8">
    <location>
        <position position="32"/>
    </location>
</feature>
<dbReference type="InterPro" id="IPR036249">
    <property type="entry name" value="Thioredoxin-like_sf"/>
</dbReference>
<feature type="site" description="Contributes to redox potential value" evidence="8">
    <location>
        <position position="33"/>
    </location>
</feature>
<dbReference type="GO" id="GO:0005829">
    <property type="term" value="C:cytosol"/>
    <property type="evidence" value="ECO:0007669"/>
    <property type="project" value="TreeGrafter"/>
</dbReference>
<feature type="domain" description="Thioredoxin" evidence="10">
    <location>
        <begin position="1"/>
        <end position="108"/>
    </location>
</feature>
<feature type="active site" description="Nucleophile" evidence="8">
    <location>
        <position position="34"/>
    </location>
</feature>